<dbReference type="InterPro" id="IPR051016">
    <property type="entry name" value="Diverse_Substrate_AcTransf"/>
</dbReference>
<evidence type="ECO:0000256" key="1">
    <source>
        <dbReference type="ARBA" id="ARBA00008694"/>
    </source>
</evidence>
<protein>
    <submittedName>
        <fullName evidence="5">GCN5 family acetyltransferase</fullName>
    </submittedName>
</protein>
<evidence type="ECO:0000256" key="2">
    <source>
        <dbReference type="ARBA" id="ARBA00022679"/>
    </source>
</evidence>
<dbReference type="Proteomes" id="UP000075238">
    <property type="component" value="Chromosome 1"/>
</dbReference>
<proteinExistence type="inferred from homology"/>
<dbReference type="Gene3D" id="3.40.630.30">
    <property type="match status" value="1"/>
</dbReference>
<dbReference type="InterPro" id="IPR000182">
    <property type="entry name" value="GNAT_dom"/>
</dbReference>
<dbReference type="SUPFAM" id="SSF55729">
    <property type="entry name" value="Acyl-CoA N-acyltransferases (Nat)"/>
    <property type="match status" value="1"/>
</dbReference>
<sequence length="174" mass="18833">MSNPTFTLRPATAADSETLFNLILALAEYEKLTHLVEATPQKIEAALFGATPHAEAVLVEVDTDVGGNAGGNAGRKAVGFALFFHNFSTFLAKPGLYLEDLYVDPAWRGHGLGKALLKHLAALAIERGCGRFEWSVLDWNQPSIDFYRAMGADVMPDWRICRVTGAALDRLGAA</sequence>
<reference evidence="5 6" key="1">
    <citation type="submission" date="2016-03" db="EMBL/GenBank/DDBJ databases">
        <title>Complete genome sequence of a novel chlorpyrifos degrading bacterium, Cupriavidus nantongensis sp. X1.</title>
        <authorList>
            <person name="Fang L."/>
        </authorList>
    </citation>
    <scope>NUCLEOTIDE SEQUENCE [LARGE SCALE GENOMIC DNA]</scope>
    <source>
        <strain evidence="5 6">X1</strain>
    </source>
</reference>
<dbReference type="AlphaFoldDB" id="A0A142JNP7"/>
<dbReference type="OrthoDB" id="5295305at2"/>
<accession>A0A142JNP7</accession>
<dbReference type="Pfam" id="PF00583">
    <property type="entry name" value="Acetyltransf_1"/>
    <property type="match status" value="1"/>
</dbReference>
<dbReference type="KEGG" id="cnan:A2G96_19210"/>
<evidence type="ECO:0000313" key="5">
    <source>
        <dbReference type="EMBL" id="AMR79709.1"/>
    </source>
</evidence>
<gene>
    <name evidence="5" type="ORF">A2G96_19210</name>
</gene>
<comment type="similarity">
    <text evidence="1">Belongs to the acetyltransferase family.</text>
</comment>
<keyword evidence="6" id="KW-1185">Reference proteome</keyword>
<evidence type="ECO:0000256" key="3">
    <source>
        <dbReference type="ARBA" id="ARBA00023315"/>
    </source>
</evidence>
<evidence type="ECO:0000313" key="6">
    <source>
        <dbReference type="Proteomes" id="UP000075238"/>
    </source>
</evidence>
<dbReference type="CDD" id="cd04301">
    <property type="entry name" value="NAT_SF"/>
    <property type="match status" value="1"/>
</dbReference>
<name>A0A142JNP7_9BURK</name>
<evidence type="ECO:0000259" key="4">
    <source>
        <dbReference type="PROSITE" id="PS51186"/>
    </source>
</evidence>
<dbReference type="STRING" id="1796606.A2G96_19210"/>
<dbReference type="EMBL" id="CP014844">
    <property type="protein sequence ID" value="AMR79709.1"/>
    <property type="molecule type" value="Genomic_DNA"/>
</dbReference>
<dbReference type="PANTHER" id="PTHR10545">
    <property type="entry name" value="DIAMINE N-ACETYLTRANSFERASE"/>
    <property type="match status" value="1"/>
</dbReference>
<feature type="domain" description="N-acetyltransferase" evidence="4">
    <location>
        <begin position="6"/>
        <end position="174"/>
    </location>
</feature>
<dbReference type="InterPro" id="IPR016181">
    <property type="entry name" value="Acyl_CoA_acyltransferase"/>
</dbReference>
<dbReference type="FunFam" id="3.40.630.30:FF:000064">
    <property type="entry name" value="GNAT family acetyltransferase"/>
    <property type="match status" value="1"/>
</dbReference>
<dbReference type="GO" id="GO:0008080">
    <property type="term" value="F:N-acetyltransferase activity"/>
    <property type="evidence" value="ECO:0007669"/>
    <property type="project" value="TreeGrafter"/>
</dbReference>
<dbReference type="PROSITE" id="PS51186">
    <property type="entry name" value="GNAT"/>
    <property type="match status" value="1"/>
</dbReference>
<keyword evidence="2 5" id="KW-0808">Transferase</keyword>
<dbReference type="RefSeq" id="WP_062801648.1">
    <property type="nucleotide sequence ID" value="NZ_CP014844.1"/>
</dbReference>
<dbReference type="PANTHER" id="PTHR10545:SF29">
    <property type="entry name" value="GH14572P-RELATED"/>
    <property type="match status" value="1"/>
</dbReference>
<keyword evidence="3" id="KW-0012">Acyltransferase</keyword>
<organism evidence="5 6">
    <name type="scientific">Cupriavidus nantongensis</name>
    <dbReference type="NCBI Taxonomy" id="1796606"/>
    <lineage>
        <taxon>Bacteria</taxon>
        <taxon>Pseudomonadati</taxon>
        <taxon>Pseudomonadota</taxon>
        <taxon>Betaproteobacteria</taxon>
        <taxon>Burkholderiales</taxon>
        <taxon>Burkholderiaceae</taxon>
        <taxon>Cupriavidus</taxon>
    </lineage>
</organism>